<protein>
    <recommendedName>
        <fullName evidence="11">Glycosyltransferase RgtA/B/C/D-like domain-containing protein</fullName>
    </recommendedName>
</protein>
<accession>A0A1F7YHP3</accession>
<dbReference type="AlphaFoldDB" id="A0A1F7YHP3"/>
<sequence length="531" mass="60794">MRKLHNLLNTNFANTSVISYTLKVKRKDWIIAILIFTFAFLVRYLYITGYGKILFDYDQYEDLFLTKRILIDRDLPVIGRPIYGDPRLHQGVLFIYFNTVPFLLFNWNPVGVTLWIALFNAGVVLAVYYLSLLLFKNRIAAIISSLIVAASFEFIQFATWISNATLAIMTAPLAFLGLYLYFKEKKMGLIVTALFLGLSLQSDVMFLYLIPIFVVIFIALKMKFPDYKLLSASILTFLATVSTMIITELKLSFAGVKTLLFFGNTFDDAKIPVIKRLTLFLTDLGKTFSYNLLPTNNTLGIYLALAITTFLLLKLFAAYKSRSAEKKPLIFLIVFLFSPLIMLVLGYHRQPWFLIGILSAIAISAGYSIAKLKHPLLISIIVLFSIWSNLTYLFNPNKSAYNFFGYENSSFLANQIPVVDYMYQEAEGKPFAFNAVTYPMHHYALWAYHLGSYGEKKYDYLPTWLGATQDYPYNVIGQSDGSEKLYFLIMDKSVRIPEINRTNALIWADANSTLLEAKEFEGFTVQKRYKE</sequence>
<evidence type="ECO:0008006" key="11">
    <source>
        <dbReference type="Google" id="ProtNLM"/>
    </source>
</evidence>
<name>A0A1F7YHP3_9BACT</name>
<feature type="transmembrane region" description="Helical" evidence="8">
    <location>
        <begin position="352"/>
        <end position="369"/>
    </location>
</feature>
<gene>
    <name evidence="9" type="ORF">A2628_00020</name>
</gene>
<comment type="caution">
    <text evidence="9">The sequence shown here is derived from an EMBL/GenBank/DDBJ whole genome shotgun (WGS) entry which is preliminary data.</text>
</comment>
<evidence type="ECO:0000256" key="7">
    <source>
        <dbReference type="ARBA" id="ARBA00023136"/>
    </source>
</evidence>
<feature type="transmembrane region" description="Helical" evidence="8">
    <location>
        <begin position="376"/>
        <end position="394"/>
    </location>
</feature>
<keyword evidence="5 8" id="KW-0812">Transmembrane</keyword>
<keyword evidence="6 8" id="KW-1133">Transmembrane helix</keyword>
<dbReference type="InterPro" id="IPR050297">
    <property type="entry name" value="LipidA_mod_glycosyltrf_83"/>
</dbReference>
<evidence type="ECO:0000256" key="8">
    <source>
        <dbReference type="SAM" id="Phobius"/>
    </source>
</evidence>
<feature type="transmembrane region" description="Helical" evidence="8">
    <location>
        <begin position="139"/>
        <end position="158"/>
    </location>
</feature>
<keyword evidence="4" id="KW-0808">Transferase</keyword>
<evidence type="ECO:0000256" key="2">
    <source>
        <dbReference type="ARBA" id="ARBA00022475"/>
    </source>
</evidence>
<evidence type="ECO:0000256" key="1">
    <source>
        <dbReference type="ARBA" id="ARBA00004651"/>
    </source>
</evidence>
<evidence type="ECO:0000256" key="6">
    <source>
        <dbReference type="ARBA" id="ARBA00022989"/>
    </source>
</evidence>
<reference evidence="9 10" key="1">
    <citation type="journal article" date="2016" name="Nat. Commun.">
        <title>Thousands of microbial genomes shed light on interconnected biogeochemical processes in an aquifer system.</title>
        <authorList>
            <person name="Anantharaman K."/>
            <person name="Brown C.T."/>
            <person name="Hug L.A."/>
            <person name="Sharon I."/>
            <person name="Castelle C.J."/>
            <person name="Probst A.J."/>
            <person name="Thomas B.C."/>
            <person name="Singh A."/>
            <person name="Wilkins M.J."/>
            <person name="Karaoz U."/>
            <person name="Brodie E.L."/>
            <person name="Williams K.H."/>
            <person name="Hubbard S.S."/>
            <person name="Banfield J.F."/>
        </authorList>
    </citation>
    <scope>NUCLEOTIDE SEQUENCE [LARGE SCALE GENOMIC DNA]</scope>
</reference>
<keyword evidence="7 8" id="KW-0472">Membrane</keyword>
<comment type="subcellular location">
    <subcellularLocation>
        <location evidence="1">Cell membrane</location>
        <topology evidence="1">Multi-pass membrane protein</topology>
    </subcellularLocation>
</comment>
<dbReference type="GO" id="GO:0005886">
    <property type="term" value="C:plasma membrane"/>
    <property type="evidence" value="ECO:0007669"/>
    <property type="project" value="UniProtKB-SubCell"/>
</dbReference>
<feature type="transmembrane region" description="Helical" evidence="8">
    <location>
        <begin position="299"/>
        <end position="317"/>
    </location>
</feature>
<feature type="transmembrane region" description="Helical" evidence="8">
    <location>
        <begin position="232"/>
        <end position="253"/>
    </location>
</feature>
<feature type="transmembrane region" description="Helical" evidence="8">
    <location>
        <begin position="164"/>
        <end position="182"/>
    </location>
</feature>
<evidence type="ECO:0000256" key="5">
    <source>
        <dbReference type="ARBA" id="ARBA00022692"/>
    </source>
</evidence>
<feature type="transmembrane region" description="Helical" evidence="8">
    <location>
        <begin position="194"/>
        <end position="220"/>
    </location>
</feature>
<feature type="transmembrane region" description="Helical" evidence="8">
    <location>
        <begin position="29"/>
        <end position="47"/>
    </location>
</feature>
<dbReference type="Proteomes" id="UP000179221">
    <property type="component" value="Unassembled WGS sequence"/>
</dbReference>
<dbReference type="GO" id="GO:0009103">
    <property type="term" value="P:lipopolysaccharide biosynthetic process"/>
    <property type="evidence" value="ECO:0007669"/>
    <property type="project" value="UniProtKB-ARBA"/>
</dbReference>
<proteinExistence type="predicted"/>
<evidence type="ECO:0000313" key="10">
    <source>
        <dbReference type="Proteomes" id="UP000179221"/>
    </source>
</evidence>
<keyword evidence="3" id="KW-0328">Glycosyltransferase</keyword>
<dbReference type="GO" id="GO:0016763">
    <property type="term" value="F:pentosyltransferase activity"/>
    <property type="evidence" value="ECO:0007669"/>
    <property type="project" value="TreeGrafter"/>
</dbReference>
<evidence type="ECO:0000313" key="9">
    <source>
        <dbReference type="EMBL" id="OGM26399.1"/>
    </source>
</evidence>
<dbReference type="EMBL" id="MGGL01000012">
    <property type="protein sequence ID" value="OGM26399.1"/>
    <property type="molecule type" value="Genomic_DNA"/>
</dbReference>
<dbReference type="PANTHER" id="PTHR33908:SF11">
    <property type="entry name" value="MEMBRANE PROTEIN"/>
    <property type="match status" value="1"/>
</dbReference>
<evidence type="ECO:0000256" key="3">
    <source>
        <dbReference type="ARBA" id="ARBA00022676"/>
    </source>
</evidence>
<feature type="transmembrane region" description="Helical" evidence="8">
    <location>
        <begin position="329"/>
        <end position="346"/>
    </location>
</feature>
<organism evidence="9 10">
    <name type="scientific">Candidatus Woesebacteria bacterium RIFCSPHIGHO2_01_FULL_40_22</name>
    <dbReference type="NCBI Taxonomy" id="1802499"/>
    <lineage>
        <taxon>Bacteria</taxon>
        <taxon>Candidatus Woeseibacteriota</taxon>
    </lineage>
</organism>
<dbReference type="PANTHER" id="PTHR33908">
    <property type="entry name" value="MANNOSYLTRANSFERASE YKCB-RELATED"/>
    <property type="match status" value="1"/>
</dbReference>
<keyword evidence="2" id="KW-1003">Cell membrane</keyword>
<feature type="transmembrane region" description="Helical" evidence="8">
    <location>
        <begin position="112"/>
        <end position="132"/>
    </location>
</feature>
<evidence type="ECO:0000256" key="4">
    <source>
        <dbReference type="ARBA" id="ARBA00022679"/>
    </source>
</evidence>